<evidence type="ECO:0000313" key="1">
    <source>
        <dbReference type="EMBL" id="RHZ49726.1"/>
    </source>
</evidence>
<protein>
    <submittedName>
        <fullName evidence="1">Uncharacterized protein</fullName>
    </submittedName>
</protein>
<reference evidence="1 2" key="1">
    <citation type="submission" date="2018-08" db="EMBL/GenBank/DDBJ databases">
        <title>Genome and evolution of the arbuscular mycorrhizal fungus Diversispora epigaea (formerly Glomus versiforme) and its bacterial endosymbionts.</title>
        <authorList>
            <person name="Sun X."/>
            <person name="Fei Z."/>
            <person name="Harrison M."/>
        </authorList>
    </citation>
    <scope>NUCLEOTIDE SEQUENCE [LARGE SCALE GENOMIC DNA]</scope>
    <source>
        <strain evidence="1 2">IT104</strain>
    </source>
</reference>
<dbReference type="PANTHER" id="PTHR33845:SF1">
    <property type="entry name" value="C2H2-TYPE DOMAIN-CONTAINING PROTEIN"/>
    <property type="match status" value="1"/>
</dbReference>
<organism evidence="1 2">
    <name type="scientific">Diversispora epigaea</name>
    <dbReference type="NCBI Taxonomy" id="1348612"/>
    <lineage>
        <taxon>Eukaryota</taxon>
        <taxon>Fungi</taxon>
        <taxon>Fungi incertae sedis</taxon>
        <taxon>Mucoromycota</taxon>
        <taxon>Glomeromycotina</taxon>
        <taxon>Glomeromycetes</taxon>
        <taxon>Diversisporales</taxon>
        <taxon>Diversisporaceae</taxon>
        <taxon>Diversispora</taxon>
    </lineage>
</organism>
<evidence type="ECO:0000313" key="2">
    <source>
        <dbReference type="Proteomes" id="UP000266861"/>
    </source>
</evidence>
<name>A0A397GJU8_9GLOM</name>
<proteinExistence type="predicted"/>
<gene>
    <name evidence="1" type="ORF">Glove_515g4</name>
</gene>
<sequence>MNSVKHNQDIDAPPEVNMYSDIESISSVAITSLYQRLFSNTKTRFSGPLILGWDNEKLLETSLKDVYFRAFGLKVDKYLIYVTNIGAGNNKDLMGAGIGYMSSFIGEYEKKRALYLQQIEKNGSRITIYPSGQSPIIFHGETPNNAWKNVGLWLNQHSTIIELHGKLKKLYPPNYILDDRELRAWKTMLKAVGCINITPFGKNESEATIPNYIINVSKEFWKCFEKSLNHSKNENDGKIRILSIIANNFTYEELQNRLKVSSKTITKARIYCDMNGPGCSMLDKPIITRVRITEEMENQFEKFFSDKNIINLNSYRVDKNGLPLKYLKDKKETLWKKYFKLYPNGMKRTTFLTRLRDGPYLYKDDLGGLCLICAEYGYGNKLINEIEYVQRHLKREYEKELKIDCFGYTQHVDCLEHCIMNAFSQCSEVHHSICAECMKVSDLFQALITQMSQNIVKIIENQKKLQYYWAHQVRKTYLNAQFNANLLTLDENGAIIIVDYKMKILPKSAREVKSDFFGCRFTSSAFEAVFNNLDKKPLWIKIVSDNGAHYHCVELMSIIANWNSWYGIEIRDWIFLEAGEAKTTIDSHHAQIAHSIKRYIRLGHNISEGEDIVNAIKDIRGTSVANIQPNRSQREIKKPKIDGISNWFEFRWPVEGEFAGYVCARSLSHFGTWHNFSPATIQKLRGSTEQSRPNPIVSNYTNPILEWLIPLPSNNSNPNQLSIINIRKELDQRNIIYDDKENQIDLANKLQKNIQQETINKINETKIQHESYKQVYEDKIITTEIQNSKKKQEKKKTKEIRSNYFCSGWALKENQEYGKKRGGKHMTEVVKELLKIFFHTGDENKSERYTAKDMHQELLHQAQTGELEAEEIPQLKTIENWISRYSSQHKKSTAKRAKNALL</sequence>
<dbReference type="AlphaFoldDB" id="A0A397GJU8"/>
<dbReference type="EMBL" id="PQFF01000445">
    <property type="protein sequence ID" value="RHZ49726.1"/>
    <property type="molecule type" value="Genomic_DNA"/>
</dbReference>
<dbReference type="OrthoDB" id="2440769at2759"/>
<dbReference type="PANTHER" id="PTHR33845">
    <property type="entry name" value="C2H2-TYPE DOMAIN-CONTAINING PROTEIN"/>
    <property type="match status" value="1"/>
</dbReference>
<comment type="caution">
    <text evidence="1">The sequence shown here is derived from an EMBL/GenBank/DDBJ whole genome shotgun (WGS) entry which is preliminary data.</text>
</comment>
<accession>A0A397GJU8</accession>
<keyword evidence="2" id="KW-1185">Reference proteome</keyword>
<dbReference type="Proteomes" id="UP000266861">
    <property type="component" value="Unassembled WGS sequence"/>
</dbReference>